<evidence type="ECO:0000313" key="2">
    <source>
        <dbReference type="EMBL" id="CAD7247724.1"/>
    </source>
</evidence>
<keyword evidence="1" id="KW-0812">Transmembrane</keyword>
<name>A0A7R9A627_9CRUS</name>
<organism evidence="2">
    <name type="scientific">Darwinula stevensoni</name>
    <dbReference type="NCBI Taxonomy" id="69355"/>
    <lineage>
        <taxon>Eukaryota</taxon>
        <taxon>Metazoa</taxon>
        <taxon>Ecdysozoa</taxon>
        <taxon>Arthropoda</taxon>
        <taxon>Crustacea</taxon>
        <taxon>Oligostraca</taxon>
        <taxon>Ostracoda</taxon>
        <taxon>Podocopa</taxon>
        <taxon>Podocopida</taxon>
        <taxon>Darwinulocopina</taxon>
        <taxon>Darwinuloidea</taxon>
        <taxon>Darwinulidae</taxon>
        <taxon>Darwinula</taxon>
    </lineage>
</organism>
<feature type="transmembrane region" description="Helical" evidence="1">
    <location>
        <begin position="44"/>
        <end position="62"/>
    </location>
</feature>
<sequence>MTTGSILLVRHKWTRRRANFHVADIGIAGVSRLFNSGIHRGRRLIWAVVLLASLALTIAQISDRLR</sequence>
<dbReference type="AlphaFoldDB" id="A0A7R9A627"/>
<accession>A0A7R9A627</accession>
<dbReference type="Proteomes" id="UP000677054">
    <property type="component" value="Unassembled WGS sequence"/>
</dbReference>
<evidence type="ECO:0000256" key="1">
    <source>
        <dbReference type="SAM" id="Phobius"/>
    </source>
</evidence>
<keyword evidence="1" id="KW-1133">Transmembrane helix</keyword>
<keyword evidence="1" id="KW-0472">Membrane</keyword>
<proteinExistence type="predicted"/>
<keyword evidence="3" id="KW-1185">Reference proteome</keyword>
<dbReference type="EMBL" id="CAJPEV010001556">
    <property type="protein sequence ID" value="CAG0893266.1"/>
    <property type="molecule type" value="Genomic_DNA"/>
</dbReference>
<protein>
    <submittedName>
        <fullName evidence="2">Uncharacterized protein</fullName>
    </submittedName>
</protein>
<gene>
    <name evidence="2" type="ORF">DSTB1V02_LOCUS7549</name>
</gene>
<reference evidence="2" key="1">
    <citation type="submission" date="2020-11" db="EMBL/GenBank/DDBJ databases">
        <authorList>
            <person name="Tran Van P."/>
        </authorList>
    </citation>
    <scope>NUCLEOTIDE SEQUENCE</scope>
</reference>
<evidence type="ECO:0000313" key="3">
    <source>
        <dbReference type="Proteomes" id="UP000677054"/>
    </source>
</evidence>
<dbReference type="EMBL" id="LR901073">
    <property type="protein sequence ID" value="CAD7247724.1"/>
    <property type="molecule type" value="Genomic_DNA"/>
</dbReference>